<evidence type="ECO:0000256" key="1">
    <source>
        <dbReference type="SAM" id="MobiDB-lite"/>
    </source>
</evidence>
<comment type="caution">
    <text evidence="2">The sequence shown here is derived from an EMBL/GenBank/DDBJ whole genome shotgun (WGS) entry which is preliminary data.</text>
</comment>
<reference evidence="2" key="1">
    <citation type="journal article" date="2019" name="Sci. Rep.">
        <title>Draft genome of Tanacetum cinerariifolium, the natural source of mosquito coil.</title>
        <authorList>
            <person name="Yamashiro T."/>
            <person name="Shiraishi A."/>
            <person name="Satake H."/>
            <person name="Nakayama K."/>
        </authorList>
    </citation>
    <scope>NUCLEOTIDE SEQUENCE</scope>
</reference>
<accession>A0A699ILR6</accession>
<protein>
    <submittedName>
        <fullName evidence="2">Glucose-methanol-choline oxidoreductase, FAD/NAD(P)-binding domain protein</fullName>
    </submittedName>
</protein>
<dbReference type="EMBL" id="BKCJ010308844">
    <property type="protein sequence ID" value="GEZ67712.1"/>
    <property type="molecule type" value="Genomic_DNA"/>
</dbReference>
<gene>
    <name evidence="2" type="ORF">Tci_539685</name>
</gene>
<sequence length="390" mass="44211">MKTMLPGSPLRYTSRISPIRSRPKIFSKHAKYIVMLWILISRLRNRRQVRDLVLFDSLMCLMLKDWLAISARFGLGSFKLYANVARFHRPPLKVNNPSDVKDSSLKSASNDVGINSNIKSYVHVVNGSQSMTMDDTHAIVLDKECLNESDLNNSIMGRVKEFASLSNLKKAITNEGFVDYTIRYLGELWVMLDFVSTDSKKLFLNNLGVKSWFSSLKDASPEFMPEGRIVWMDVEGIPLKLWTHNTFKQIAAKWGVLLDSDDQENTYMHSKRMCLITKSAKKISENFKIIFHGNIYWIRANKVPGWVPDFLDDVDEDESDTNSKGGDSINYDDDSQGDVPETEFGLEKQSNDIPATEHIGQTGPTSEDPFSLYPLINKKMSNKGEGGNSD</sequence>
<dbReference type="AlphaFoldDB" id="A0A699ILR6"/>
<evidence type="ECO:0000313" key="2">
    <source>
        <dbReference type="EMBL" id="GEZ67712.1"/>
    </source>
</evidence>
<feature type="region of interest" description="Disordered" evidence="1">
    <location>
        <begin position="314"/>
        <end position="390"/>
    </location>
</feature>
<name>A0A699ILR6_TANCI</name>
<proteinExistence type="predicted"/>
<organism evidence="2">
    <name type="scientific">Tanacetum cinerariifolium</name>
    <name type="common">Dalmatian daisy</name>
    <name type="synonym">Chrysanthemum cinerariifolium</name>
    <dbReference type="NCBI Taxonomy" id="118510"/>
    <lineage>
        <taxon>Eukaryota</taxon>
        <taxon>Viridiplantae</taxon>
        <taxon>Streptophyta</taxon>
        <taxon>Embryophyta</taxon>
        <taxon>Tracheophyta</taxon>
        <taxon>Spermatophyta</taxon>
        <taxon>Magnoliopsida</taxon>
        <taxon>eudicotyledons</taxon>
        <taxon>Gunneridae</taxon>
        <taxon>Pentapetalae</taxon>
        <taxon>asterids</taxon>
        <taxon>campanulids</taxon>
        <taxon>Asterales</taxon>
        <taxon>Asteraceae</taxon>
        <taxon>Asteroideae</taxon>
        <taxon>Anthemideae</taxon>
        <taxon>Anthemidinae</taxon>
        <taxon>Tanacetum</taxon>
    </lineage>
</organism>